<accession>A0ABR2VQ20</accession>
<feature type="region of interest" description="Disordered" evidence="1">
    <location>
        <begin position="48"/>
        <end position="95"/>
    </location>
</feature>
<gene>
    <name evidence="2" type="ORF">K7432_014006</name>
</gene>
<feature type="compositionally biased region" description="Basic and acidic residues" evidence="1">
    <location>
        <begin position="11"/>
        <end position="22"/>
    </location>
</feature>
<feature type="region of interest" description="Disordered" evidence="1">
    <location>
        <begin position="1"/>
        <end position="22"/>
    </location>
</feature>
<feature type="compositionally biased region" description="Basic and acidic residues" evidence="1">
    <location>
        <begin position="336"/>
        <end position="345"/>
    </location>
</feature>
<evidence type="ECO:0000313" key="3">
    <source>
        <dbReference type="Proteomes" id="UP001479436"/>
    </source>
</evidence>
<protein>
    <submittedName>
        <fullName evidence="2">Uncharacterized protein</fullName>
    </submittedName>
</protein>
<feature type="compositionally biased region" description="Polar residues" evidence="1">
    <location>
        <begin position="243"/>
        <end position="256"/>
    </location>
</feature>
<feature type="compositionally biased region" description="Basic and acidic residues" evidence="1">
    <location>
        <begin position="361"/>
        <end position="381"/>
    </location>
</feature>
<evidence type="ECO:0000256" key="1">
    <source>
        <dbReference type="SAM" id="MobiDB-lite"/>
    </source>
</evidence>
<feature type="compositionally biased region" description="Basic residues" evidence="1">
    <location>
        <begin position="346"/>
        <end position="356"/>
    </location>
</feature>
<feature type="compositionally biased region" description="Basic residues" evidence="1">
    <location>
        <begin position="1"/>
        <end position="10"/>
    </location>
</feature>
<feature type="compositionally biased region" description="Polar residues" evidence="1">
    <location>
        <begin position="290"/>
        <end position="299"/>
    </location>
</feature>
<organism evidence="2 3">
    <name type="scientific">Basidiobolus ranarum</name>
    <dbReference type="NCBI Taxonomy" id="34480"/>
    <lineage>
        <taxon>Eukaryota</taxon>
        <taxon>Fungi</taxon>
        <taxon>Fungi incertae sedis</taxon>
        <taxon>Zoopagomycota</taxon>
        <taxon>Entomophthoromycotina</taxon>
        <taxon>Basidiobolomycetes</taxon>
        <taxon>Basidiobolales</taxon>
        <taxon>Basidiobolaceae</taxon>
        <taxon>Basidiobolus</taxon>
    </lineage>
</organism>
<sequence>MSRRVLRRRGKELETDLGNSEKNELVEPVITGRVTRSKFQANVVSHVEKPSTSIVDEKNASKTAKGRVKGGRGGAKAKKTQPTNNAKSPPKGIVVLGTQKEKDTIGEVETPQVEKDFSTPLEILSSDIITSTPITNRTVKDQLNNSDISPFADLEISRAFESDLNNENDSGNRTSPVVQASERGKSVSSLLPIESSTPIALFDSKKNSDHIKLADSFCGDESEDPFGFTKAEKRIKTFKKTYPSETKPLTNVSPRVSDTKRDTSTSFEFNAEELEDSSPKNLKSKHPKMNRSNQEISRASNDRDENIASTLESESETESSRKKRHSQPVVEVAVKSADEPEQDKSLKKRGRGKGKTRSYSGRKEKGKEPARGDDLSGKVKSKVDDDADVAMTEHRKHFMDIDNFELAEEYVY</sequence>
<name>A0ABR2VQ20_9FUNG</name>
<feature type="compositionally biased region" description="Polar residues" evidence="1">
    <location>
        <begin position="163"/>
        <end position="178"/>
    </location>
</feature>
<dbReference type="EMBL" id="JASJQH010008360">
    <property type="protein sequence ID" value="KAK9693238.1"/>
    <property type="molecule type" value="Genomic_DNA"/>
</dbReference>
<evidence type="ECO:0000313" key="2">
    <source>
        <dbReference type="EMBL" id="KAK9693238.1"/>
    </source>
</evidence>
<feature type="compositionally biased region" description="Basic residues" evidence="1">
    <location>
        <begin position="64"/>
        <end position="79"/>
    </location>
</feature>
<comment type="caution">
    <text evidence="2">The sequence shown here is derived from an EMBL/GenBank/DDBJ whole genome shotgun (WGS) entry which is preliminary data.</text>
</comment>
<feature type="region of interest" description="Disordered" evidence="1">
    <location>
        <begin position="238"/>
        <end position="381"/>
    </location>
</feature>
<keyword evidence="3" id="KW-1185">Reference proteome</keyword>
<feature type="region of interest" description="Disordered" evidence="1">
    <location>
        <begin position="162"/>
        <end position="190"/>
    </location>
</feature>
<proteinExistence type="predicted"/>
<dbReference type="Proteomes" id="UP001479436">
    <property type="component" value="Unassembled WGS sequence"/>
</dbReference>
<reference evidence="2 3" key="1">
    <citation type="submission" date="2023-04" db="EMBL/GenBank/DDBJ databases">
        <title>Genome of Basidiobolus ranarum AG-B5.</title>
        <authorList>
            <person name="Stajich J.E."/>
            <person name="Carter-House D."/>
            <person name="Gryganskyi A."/>
        </authorList>
    </citation>
    <scope>NUCLEOTIDE SEQUENCE [LARGE SCALE GENOMIC DNA]</scope>
    <source>
        <strain evidence="2 3">AG-B5</strain>
    </source>
</reference>